<feature type="compositionally biased region" description="Pro residues" evidence="1">
    <location>
        <begin position="153"/>
        <end position="164"/>
    </location>
</feature>
<feature type="compositionally biased region" description="Basic and acidic residues" evidence="1">
    <location>
        <begin position="344"/>
        <end position="360"/>
    </location>
</feature>
<protein>
    <recommendedName>
        <fullName evidence="4">SH3 domain-containing protein</fullName>
    </recommendedName>
</protein>
<evidence type="ECO:0000313" key="2">
    <source>
        <dbReference type="EMBL" id="KAK0390856.1"/>
    </source>
</evidence>
<dbReference type="CDD" id="cd00174">
    <property type="entry name" value="SH3"/>
    <property type="match status" value="1"/>
</dbReference>
<feature type="region of interest" description="Disordered" evidence="1">
    <location>
        <begin position="779"/>
        <end position="804"/>
    </location>
</feature>
<sequence length="804" mass="88183">MSVPSEHVLLRPFHEVVKWARLAQSQAAYPYGGGGIDDNYLKSPMAVSAQSLLKEGERALRRLRPLVDNPSSHLRQHLRDIMLKNEELGSKIRAINVTLYDFEDYVEPETYEKAKFTELETATRDLALTLVDHITTFTTQSALDPLPASKFPALPPLPPLPPLPNTSRPDSRMTSRTAPNGSTAATMQRRPSEGARSEGRDEYSRQAQGRSAAYSDSMSPVSPTGPPLPLSQHLMAEQDRMRNDYFKRTHRQRPSNSNNNSLPMLMDRMDIGNVTPPSSVIPSQGSSGYRSPIATKGRGPSMYPYHDTPPASDIAEQQEFPFGLDPPNSHAYMSPTPTDSHSSMAEEHSPQRHFDARPEPPTELLQRDSLATQMYSYSERSGGSHEPLRSSAVSITSSTEKTGDSVSGKSINRSSMNMTGNEIRTHSTINALGGFCKGARNFASAGPGRAIKRVGAMEGQGSGSGPNNQDFSQEMLFGSMLGATGASTASDPTAQCQSCDYKTLYSILRQDIEQDPLASQQAKGVAYRSRFLWKSHVAVKGLDVFFGCLFCDKTKATCHDGDATAFQSIDLLMRHISRHPRPLPAVAGLTVLYGDEPGVSGRQDYDLLFPSSTAPVPYTGLPPGEAGRISGLPVAIATKDNIRRRNERPQAKPDSGSEVLQFLSGARILGVEYPEKWEGKWCQGWHDGAFGVFSSKLITLEMPHLINRATLPKTLRTGVTRWKFEAKSRKDAGWLTFGKGETIYNLAWDDPHAWFWSGSNSKGQCGIFPKSHISIGTIEDGSLGPTSRNSAPKEKSRFGFFGKR</sequence>
<evidence type="ECO:0000256" key="1">
    <source>
        <dbReference type="SAM" id="MobiDB-lite"/>
    </source>
</evidence>
<reference evidence="2" key="1">
    <citation type="submission" date="2022-10" db="EMBL/GenBank/DDBJ databases">
        <title>Determination and structural analysis of whole genome sequence of Sarocladium strictum F4-1.</title>
        <authorList>
            <person name="Hu L."/>
            <person name="Jiang Y."/>
        </authorList>
    </citation>
    <scope>NUCLEOTIDE SEQUENCE</scope>
    <source>
        <strain evidence="2">F4-1</strain>
    </source>
</reference>
<feature type="compositionally biased region" description="Polar residues" evidence="1">
    <location>
        <begin position="165"/>
        <end position="186"/>
    </location>
</feature>
<accession>A0AA39LAR1</accession>
<dbReference type="InterPro" id="IPR036028">
    <property type="entry name" value="SH3-like_dom_sf"/>
</dbReference>
<keyword evidence="3" id="KW-1185">Reference proteome</keyword>
<feature type="region of interest" description="Disordered" evidence="1">
    <location>
        <begin position="376"/>
        <end position="416"/>
    </location>
</feature>
<comment type="caution">
    <text evidence="2">The sequence shown here is derived from an EMBL/GenBank/DDBJ whole genome shotgun (WGS) entry which is preliminary data.</text>
</comment>
<dbReference type="SUPFAM" id="SSF50044">
    <property type="entry name" value="SH3-domain"/>
    <property type="match status" value="1"/>
</dbReference>
<name>A0AA39LAR1_SARSR</name>
<dbReference type="AlphaFoldDB" id="A0AA39LAR1"/>
<feature type="region of interest" description="Disordered" evidence="1">
    <location>
        <begin position="144"/>
        <end position="231"/>
    </location>
</feature>
<organism evidence="2 3">
    <name type="scientific">Sarocladium strictum</name>
    <name type="common">Black bundle disease fungus</name>
    <name type="synonym">Acremonium strictum</name>
    <dbReference type="NCBI Taxonomy" id="5046"/>
    <lineage>
        <taxon>Eukaryota</taxon>
        <taxon>Fungi</taxon>
        <taxon>Dikarya</taxon>
        <taxon>Ascomycota</taxon>
        <taxon>Pezizomycotina</taxon>
        <taxon>Sordariomycetes</taxon>
        <taxon>Hypocreomycetidae</taxon>
        <taxon>Hypocreales</taxon>
        <taxon>Sarocladiaceae</taxon>
        <taxon>Sarocladium</taxon>
    </lineage>
</organism>
<feature type="compositionally biased region" description="Polar residues" evidence="1">
    <location>
        <begin position="275"/>
        <end position="289"/>
    </location>
</feature>
<feature type="region of interest" description="Disordered" evidence="1">
    <location>
        <begin position="247"/>
        <end position="361"/>
    </location>
</feature>
<evidence type="ECO:0000313" key="3">
    <source>
        <dbReference type="Proteomes" id="UP001175261"/>
    </source>
</evidence>
<feature type="compositionally biased region" description="Polar residues" evidence="1">
    <location>
        <begin position="205"/>
        <end position="222"/>
    </location>
</feature>
<proteinExistence type="predicted"/>
<gene>
    <name evidence="2" type="ORF">NLU13_0359</name>
</gene>
<dbReference type="Proteomes" id="UP001175261">
    <property type="component" value="Unassembled WGS sequence"/>
</dbReference>
<evidence type="ECO:0008006" key="4">
    <source>
        <dbReference type="Google" id="ProtNLM"/>
    </source>
</evidence>
<dbReference type="Gene3D" id="2.30.30.40">
    <property type="entry name" value="SH3 Domains"/>
    <property type="match status" value="1"/>
</dbReference>
<feature type="compositionally biased region" description="Basic and acidic residues" evidence="1">
    <location>
        <begin position="190"/>
        <end position="204"/>
    </location>
</feature>
<feature type="compositionally biased region" description="Polar residues" evidence="1">
    <location>
        <begin position="391"/>
        <end position="416"/>
    </location>
</feature>
<dbReference type="EMBL" id="JAPDFR010000001">
    <property type="protein sequence ID" value="KAK0390856.1"/>
    <property type="molecule type" value="Genomic_DNA"/>
</dbReference>